<keyword evidence="3" id="KW-0274">FAD</keyword>
<dbReference type="PANTHER" id="PTHR43004">
    <property type="entry name" value="TRK SYSTEM POTASSIUM UPTAKE PROTEIN"/>
    <property type="match status" value="1"/>
</dbReference>
<reference evidence="5 6" key="1">
    <citation type="submission" date="2020-08" db="EMBL/GenBank/DDBJ databases">
        <title>Sequencing the genomes of 1000 actinobacteria strains.</title>
        <authorList>
            <person name="Klenk H.-P."/>
        </authorList>
    </citation>
    <scope>NUCLEOTIDE SEQUENCE [LARGE SCALE GENOMIC DNA]</scope>
    <source>
        <strain evidence="5 6">DSM 43582</strain>
    </source>
</reference>
<dbReference type="Gene3D" id="3.50.50.60">
    <property type="entry name" value="FAD/NAD(P)-binding domain"/>
    <property type="match status" value="1"/>
</dbReference>
<evidence type="ECO:0000256" key="1">
    <source>
        <dbReference type="ARBA" id="ARBA00001974"/>
    </source>
</evidence>
<dbReference type="InterPro" id="IPR002938">
    <property type="entry name" value="FAD-bd"/>
</dbReference>
<organism evidence="5 6">
    <name type="scientific">Nocardia transvalensis</name>
    <dbReference type="NCBI Taxonomy" id="37333"/>
    <lineage>
        <taxon>Bacteria</taxon>
        <taxon>Bacillati</taxon>
        <taxon>Actinomycetota</taxon>
        <taxon>Actinomycetes</taxon>
        <taxon>Mycobacteriales</taxon>
        <taxon>Nocardiaceae</taxon>
        <taxon>Nocardia</taxon>
    </lineage>
</organism>
<sequence>MTARQWDVVIVGAGPVGSLLAGALAGRGLSVLVLERDRTVPDQTRASTLNSRSMEILSALGVPGLEGHPHSMVGHYGGIPVRLDEIDSPWAGLWSIPQPRLVRMLRDWAVDAGATMKTGTTFTGAEAVAAAMKSRTSSGVTHESRVLVGADGAGSAVRDGLAFSPRHTAANRFMVRCDVEGITVARRRFERHGDVVATAGAISPRITRLMFYSPDYDATSVPTFDQVARDWFDATGEDVSGGDCVWLDTFSNATSTVGNWKVGNAYLIGDAAHDQPPVGGNSLNAGLHDVYNLAWKLAAVHGGSAPGELAATYEAERAEATATMQREVREQEAMIFGADTEPGRVLRDRLAESAALRQDIARSIAGVDTEYTGTRTGRRVSPSGLAQALGRPLADYEEAALGREAILAVGDSADDVGLAIRPDGHLAWSPDLSSDLADSAVTRWFGNFLSPVLLKAG</sequence>
<dbReference type="RefSeq" id="WP_051163271.1">
    <property type="nucleotide sequence ID" value="NZ_JACHIT010000002.1"/>
</dbReference>
<evidence type="ECO:0000313" key="5">
    <source>
        <dbReference type="EMBL" id="MBB5918324.1"/>
    </source>
</evidence>
<keyword evidence="2" id="KW-0285">Flavoprotein</keyword>
<dbReference type="PANTHER" id="PTHR43004:SF19">
    <property type="entry name" value="BINDING MONOOXYGENASE, PUTATIVE (JCVI)-RELATED"/>
    <property type="match status" value="1"/>
</dbReference>
<proteinExistence type="predicted"/>
<dbReference type="InterPro" id="IPR036188">
    <property type="entry name" value="FAD/NAD-bd_sf"/>
</dbReference>
<dbReference type="PRINTS" id="PR00420">
    <property type="entry name" value="RNGMNOXGNASE"/>
</dbReference>
<name>A0A7W9PLE2_9NOCA</name>
<gene>
    <name evidence="5" type="ORF">BJY24_007236</name>
</gene>
<evidence type="ECO:0000313" key="6">
    <source>
        <dbReference type="Proteomes" id="UP000540412"/>
    </source>
</evidence>
<protein>
    <submittedName>
        <fullName evidence="5">2-polyprenyl-6-methoxyphenol hydroxylase-like FAD-dependent oxidoreductase</fullName>
    </submittedName>
</protein>
<dbReference type="EMBL" id="JACHIT010000002">
    <property type="protein sequence ID" value="MBB5918324.1"/>
    <property type="molecule type" value="Genomic_DNA"/>
</dbReference>
<evidence type="ECO:0000256" key="2">
    <source>
        <dbReference type="ARBA" id="ARBA00022630"/>
    </source>
</evidence>
<dbReference type="InterPro" id="IPR050641">
    <property type="entry name" value="RIFMO-like"/>
</dbReference>
<accession>A0A7W9PLE2</accession>
<dbReference type="Pfam" id="PF01494">
    <property type="entry name" value="FAD_binding_3"/>
    <property type="match status" value="1"/>
</dbReference>
<dbReference type="AlphaFoldDB" id="A0A7W9PLE2"/>
<dbReference type="Proteomes" id="UP000540412">
    <property type="component" value="Unassembled WGS sequence"/>
</dbReference>
<comment type="caution">
    <text evidence="5">The sequence shown here is derived from an EMBL/GenBank/DDBJ whole genome shotgun (WGS) entry which is preliminary data.</text>
</comment>
<evidence type="ECO:0000256" key="3">
    <source>
        <dbReference type="ARBA" id="ARBA00022827"/>
    </source>
</evidence>
<keyword evidence="6" id="KW-1185">Reference proteome</keyword>
<dbReference type="SUPFAM" id="SSF51905">
    <property type="entry name" value="FAD/NAD(P)-binding domain"/>
    <property type="match status" value="1"/>
</dbReference>
<feature type="domain" description="FAD-binding" evidence="4">
    <location>
        <begin position="7"/>
        <end position="324"/>
    </location>
</feature>
<dbReference type="Gene3D" id="3.30.70.2450">
    <property type="match status" value="1"/>
</dbReference>
<evidence type="ECO:0000259" key="4">
    <source>
        <dbReference type="Pfam" id="PF01494"/>
    </source>
</evidence>
<dbReference type="GO" id="GO:0016709">
    <property type="term" value="F:oxidoreductase activity, acting on paired donors, with incorporation or reduction of molecular oxygen, NAD(P)H as one donor, and incorporation of one atom of oxygen"/>
    <property type="evidence" value="ECO:0007669"/>
    <property type="project" value="UniProtKB-ARBA"/>
</dbReference>
<dbReference type="GO" id="GO:0071949">
    <property type="term" value="F:FAD binding"/>
    <property type="evidence" value="ECO:0007669"/>
    <property type="project" value="InterPro"/>
</dbReference>
<comment type="cofactor">
    <cofactor evidence="1">
        <name>FAD</name>
        <dbReference type="ChEBI" id="CHEBI:57692"/>
    </cofactor>
</comment>